<evidence type="ECO:0000313" key="2">
    <source>
        <dbReference type="EMBL" id="AGO82287.2"/>
    </source>
</evidence>
<gene>
    <name evidence="2" type="ORF">pdul_cds_301</name>
</gene>
<evidence type="ECO:0000313" key="3">
    <source>
        <dbReference type="Proteomes" id="UP000201566"/>
    </source>
</evidence>
<feature type="compositionally biased region" description="Basic and acidic residues" evidence="1">
    <location>
        <begin position="52"/>
        <end position="69"/>
    </location>
</feature>
<feature type="region of interest" description="Disordered" evidence="1">
    <location>
        <begin position="26"/>
        <end position="85"/>
    </location>
</feature>
<name>S4VPT8_9VIRU</name>
<sequence length="732" mass="80038">MMSDNSGARRVAARSGPFFLSRSAATRKSWQTDYLKKKRKRKKRPRDAVGGQEKKSVAKRPLDRAQGQRRDKKRDRRRDRETSGMEALPTEILDMILNGLDARGVPFLHPAWRFAARLVHPRWAAVLASVEAAKTTLNSPFHAAWEAPVDRGRRPRPCLCPVRTHGRTRHPDFVWHLAHGRFVSARCAIGRPWVFECCGGSGYDAVPVQHRIIIAVLSMPAPATDATRVAALIAPCTADDDHLAPGIKAIRHHDLPASDATTGSYKQMTHDVAKETAIAPSRHVATEFVWDLCGASIRCNRADVVRALASFCPDLERRPTIHQILYDACYADNVEVVEDTLMRTHAHAQVRPRSVHKWHIWTHAAAGGTAVLERLLVLCDRQDHAKPYGDDGARTKEGAHEARLAEMARLTRPADDTDWQLSAVRNGNVDALALGERYGVPVDAHQLVRSLDIRAGHACLRWIAARALNERVAPQAIARACRGPLGSVVTHAVAVLADDLGACAQHRQAWVADATRDVTEFHDTVDALCRCVALGAADDEAGHWITGFVYTYMQRTIHTAAGLSLVARLVRAFPAQAVEAMGALLWSRLVDVVVRHAGFDALDGLVSIGVSRALWEPSLPGWDLWSMAVERVRKAIKKTSLSMSASDCAGCVVISRSRARDHAVSLLARITAATCADATTQGDAADAHVLAWCVACRPRPIDPMVLGGGSLKHEAPSVTALRVLLRAHGLLA</sequence>
<evidence type="ECO:0000256" key="1">
    <source>
        <dbReference type="SAM" id="MobiDB-lite"/>
    </source>
</evidence>
<reference evidence="2 3" key="1">
    <citation type="journal article" date="2013" name="Science">
        <title>Pandoraviruses: amoeba viruses with genomes up to 2.5 Mb reaching that of parasitic eukaryotes.</title>
        <authorList>
            <person name="Philippe N."/>
            <person name="Legendre M."/>
            <person name="Doutre G."/>
            <person name="Coute Y."/>
            <person name="Poirot O."/>
            <person name="Lescot M."/>
            <person name="Arslan D."/>
            <person name="Seltzer V."/>
            <person name="Bertaux L."/>
            <person name="Bruley C."/>
            <person name="Garin J."/>
            <person name="Claverie J.M."/>
            <person name="Abergel C."/>
        </authorList>
    </citation>
    <scope>NUCLEOTIDE SEQUENCE [LARGE SCALE GENOMIC DNA]</scope>
    <source>
        <strain evidence="2">Melbourne</strain>
    </source>
</reference>
<dbReference type="Proteomes" id="UP000201566">
    <property type="component" value="Segment"/>
</dbReference>
<proteinExistence type="predicted"/>
<dbReference type="KEGG" id="vg:16512197"/>
<organism evidence="2 3">
    <name type="scientific">Pandoravirus dulcis</name>
    <dbReference type="NCBI Taxonomy" id="1349409"/>
    <lineage>
        <taxon>Viruses</taxon>
        <taxon>Pandoravirus</taxon>
    </lineage>
</organism>
<protein>
    <recommendedName>
        <fullName evidence="4">F-box incomplete domain containing protein</fullName>
    </recommendedName>
</protein>
<evidence type="ECO:0008006" key="4">
    <source>
        <dbReference type="Google" id="ProtNLM"/>
    </source>
</evidence>
<dbReference type="RefSeq" id="YP_008318956.2">
    <property type="nucleotide sequence ID" value="NC_021858.1"/>
</dbReference>
<dbReference type="GeneID" id="16512197"/>
<dbReference type="EMBL" id="KC977570">
    <property type="protein sequence ID" value="AGO82287.2"/>
    <property type="molecule type" value="Genomic_DNA"/>
</dbReference>
<feature type="compositionally biased region" description="Basic residues" evidence="1">
    <location>
        <begin position="36"/>
        <end position="45"/>
    </location>
</feature>
<accession>S4VPT8</accession>